<evidence type="ECO:0000256" key="8">
    <source>
        <dbReference type="RuleBase" id="RU000461"/>
    </source>
</evidence>
<dbReference type="InterPro" id="IPR017972">
    <property type="entry name" value="Cyt_P450_CS"/>
</dbReference>
<keyword evidence="7 8" id="KW-0503">Monooxygenase</keyword>
<evidence type="ECO:0000256" key="2">
    <source>
        <dbReference type="ARBA" id="ARBA00010617"/>
    </source>
</evidence>
<evidence type="ECO:0000313" key="9">
    <source>
        <dbReference type="EMBL" id="ROP41994.1"/>
    </source>
</evidence>
<reference evidence="9 10" key="1">
    <citation type="submission" date="2018-11" db="EMBL/GenBank/DDBJ databases">
        <title>Sequencing the genomes of 1000 actinobacteria strains.</title>
        <authorList>
            <person name="Klenk H.-P."/>
        </authorList>
    </citation>
    <scope>NUCLEOTIDE SEQUENCE [LARGE SCALE GENOMIC DNA]</scope>
    <source>
        <strain evidence="9 10">DSM 44231</strain>
    </source>
</reference>
<dbReference type="Gene3D" id="1.10.630.10">
    <property type="entry name" value="Cytochrome P450"/>
    <property type="match status" value="1"/>
</dbReference>
<comment type="caution">
    <text evidence="9">The sequence shown here is derived from an EMBL/GenBank/DDBJ whole genome shotgun (WGS) entry which is preliminary data.</text>
</comment>
<name>A0A3N1HHQ2_9PSEU</name>
<evidence type="ECO:0000256" key="5">
    <source>
        <dbReference type="ARBA" id="ARBA00023002"/>
    </source>
</evidence>
<evidence type="ECO:0000256" key="3">
    <source>
        <dbReference type="ARBA" id="ARBA00022617"/>
    </source>
</evidence>
<dbReference type="Proteomes" id="UP000268727">
    <property type="component" value="Unassembled WGS sequence"/>
</dbReference>
<evidence type="ECO:0000256" key="4">
    <source>
        <dbReference type="ARBA" id="ARBA00022723"/>
    </source>
</evidence>
<proteinExistence type="inferred from homology"/>
<gene>
    <name evidence="9" type="ORF">EDD40_7480</name>
</gene>
<sequence length="393" mass="42762">MLTTVAVAPEPRQYPFEPFTGELSPELVGMVETDPVSRVLLPDGEPAWLVLDYAGCVKVLADPRFSRVLHRPPPGHPPLRDLNQDGAAHAAVRRVGSRAFGGRRMAHYRPRVQALVDELVDAMIAGPRPADLVSGLVAPLPLLVICEVIGVPATDRERFHGWLAGLNSVVDYNSAEAAKSLWVYLAGQLAAKRVEPGDDLLSVWLEGGDDHGLSDEEIILLAMGLLRGGLEVGSTAAGVRVLFQHPEQLADLVRSPEKIPAAVDEILRYTAVSSMFRVQVVTEDVTVGDVAMSAGDRVMAVPWVANRDPRVFSDPNVFDIDRVPRTAHLAFGFGPHFCLGTALARMEVELSIATLLRRLPGLAPAVAVEELPWRHDRINGGIVEFPVVWREDQ</sequence>
<dbReference type="EMBL" id="RJKM01000001">
    <property type="protein sequence ID" value="ROP41994.1"/>
    <property type="molecule type" value="Genomic_DNA"/>
</dbReference>
<dbReference type="PRINTS" id="PR00359">
    <property type="entry name" value="BP450"/>
</dbReference>
<comment type="cofactor">
    <cofactor evidence="1">
        <name>heme</name>
        <dbReference type="ChEBI" id="CHEBI:30413"/>
    </cofactor>
</comment>
<dbReference type="GO" id="GO:0016705">
    <property type="term" value="F:oxidoreductase activity, acting on paired donors, with incorporation or reduction of molecular oxygen"/>
    <property type="evidence" value="ECO:0007669"/>
    <property type="project" value="InterPro"/>
</dbReference>
<organism evidence="9 10">
    <name type="scientific">Saccharothrix texasensis</name>
    <dbReference type="NCBI Taxonomy" id="103734"/>
    <lineage>
        <taxon>Bacteria</taxon>
        <taxon>Bacillati</taxon>
        <taxon>Actinomycetota</taxon>
        <taxon>Actinomycetes</taxon>
        <taxon>Pseudonocardiales</taxon>
        <taxon>Pseudonocardiaceae</taxon>
        <taxon>Saccharothrix</taxon>
    </lineage>
</organism>
<dbReference type="GO" id="GO:0020037">
    <property type="term" value="F:heme binding"/>
    <property type="evidence" value="ECO:0007669"/>
    <property type="project" value="InterPro"/>
</dbReference>
<comment type="similarity">
    <text evidence="2 8">Belongs to the cytochrome P450 family.</text>
</comment>
<evidence type="ECO:0000256" key="1">
    <source>
        <dbReference type="ARBA" id="ARBA00001971"/>
    </source>
</evidence>
<dbReference type="FunFam" id="1.10.630.10:FF:000018">
    <property type="entry name" value="Cytochrome P450 monooxygenase"/>
    <property type="match status" value="1"/>
</dbReference>
<dbReference type="InterPro" id="IPR002397">
    <property type="entry name" value="Cyt_P450_B"/>
</dbReference>
<evidence type="ECO:0000256" key="7">
    <source>
        <dbReference type="ARBA" id="ARBA00023033"/>
    </source>
</evidence>
<evidence type="ECO:0000256" key="6">
    <source>
        <dbReference type="ARBA" id="ARBA00023004"/>
    </source>
</evidence>
<protein>
    <submittedName>
        <fullName evidence="9">Cytochrome P450</fullName>
    </submittedName>
</protein>
<dbReference type="SUPFAM" id="SSF48264">
    <property type="entry name" value="Cytochrome P450"/>
    <property type="match status" value="1"/>
</dbReference>
<dbReference type="PROSITE" id="PS00086">
    <property type="entry name" value="CYTOCHROME_P450"/>
    <property type="match status" value="1"/>
</dbReference>
<dbReference type="GO" id="GO:0004497">
    <property type="term" value="F:monooxygenase activity"/>
    <property type="evidence" value="ECO:0007669"/>
    <property type="project" value="UniProtKB-KW"/>
</dbReference>
<keyword evidence="3 8" id="KW-0349">Heme</keyword>
<dbReference type="PANTHER" id="PTHR46696">
    <property type="entry name" value="P450, PUTATIVE (EUROFUNG)-RELATED"/>
    <property type="match status" value="1"/>
</dbReference>
<accession>A0A3N1HHQ2</accession>
<dbReference type="InterPro" id="IPR036396">
    <property type="entry name" value="Cyt_P450_sf"/>
</dbReference>
<keyword evidence="6 8" id="KW-0408">Iron</keyword>
<dbReference type="PRINTS" id="PR00385">
    <property type="entry name" value="P450"/>
</dbReference>
<evidence type="ECO:0000313" key="10">
    <source>
        <dbReference type="Proteomes" id="UP000268727"/>
    </source>
</evidence>
<dbReference type="AlphaFoldDB" id="A0A3N1HHQ2"/>
<keyword evidence="10" id="KW-1185">Reference proteome</keyword>
<keyword evidence="4 8" id="KW-0479">Metal-binding</keyword>
<dbReference type="Pfam" id="PF00067">
    <property type="entry name" value="p450"/>
    <property type="match status" value="1"/>
</dbReference>
<dbReference type="InterPro" id="IPR001128">
    <property type="entry name" value="Cyt_P450"/>
</dbReference>
<keyword evidence="5 8" id="KW-0560">Oxidoreductase</keyword>
<dbReference type="GO" id="GO:0005506">
    <property type="term" value="F:iron ion binding"/>
    <property type="evidence" value="ECO:0007669"/>
    <property type="project" value="InterPro"/>
</dbReference>
<dbReference type="PANTHER" id="PTHR46696:SF5">
    <property type="entry name" value="CYTOCHROME P450 BJ-1"/>
    <property type="match status" value="1"/>
</dbReference>